<organism evidence="1 2">
    <name type="scientific">Candidatus Brocadia sapporoensis</name>
    <dbReference type="NCBI Taxonomy" id="392547"/>
    <lineage>
        <taxon>Bacteria</taxon>
        <taxon>Pseudomonadati</taxon>
        <taxon>Planctomycetota</taxon>
        <taxon>Candidatus Brocadiia</taxon>
        <taxon>Candidatus Brocadiales</taxon>
        <taxon>Candidatus Brocadiaceae</taxon>
        <taxon>Candidatus Brocadia</taxon>
    </lineage>
</organism>
<dbReference type="AlphaFoldDB" id="A0A1V6LZY4"/>
<proteinExistence type="predicted"/>
<name>A0A1V6LZY4_9BACT</name>
<sequence>MDDFSLQILTGKDIADPVHDGQHFLLHIIRDNSQNTLIAKESVALAFTMAQPEHNIHKTR</sequence>
<dbReference type="Proteomes" id="UP000242219">
    <property type="component" value="Unassembled WGS sequence"/>
</dbReference>
<keyword evidence="2" id="KW-1185">Reference proteome</keyword>
<evidence type="ECO:0000313" key="1">
    <source>
        <dbReference type="EMBL" id="OQD45709.1"/>
    </source>
</evidence>
<protein>
    <submittedName>
        <fullName evidence="1">Uncharacterized protein</fullName>
    </submittedName>
</protein>
<evidence type="ECO:0000313" key="2">
    <source>
        <dbReference type="Proteomes" id="UP000242219"/>
    </source>
</evidence>
<dbReference type="EMBL" id="MJUW02000077">
    <property type="protein sequence ID" value="OQD45709.1"/>
    <property type="molecule type" value="Genomic_DNA"/>
</dbReference>
<accession>A0A1V6LZY4</accession>
<comment type="caution">
    <text evidence="1">The sequence shown here is derived from an EMBL/GenBank/DDBJ whole genome shotgun (WGS) entry which is preliminary data.</text>
</comment>
<reference evidence="1 2" key="1">
    <citation type="journal article" date="2016" name="Genome Announc.">
        <title>Draft Genome Sequence of the Anaerobic Ammonium-Oxidizing Bacterium 'Candidatus Brocadia sp. 40'.</title>
        <authorList>
            <person name="Ali M."/>
            <person name="Haroon M.F."/>
            <person name="Narita Y."/>
            <person name="Zhang L."/>
            <person name="Rangel Shaw D."/>
            <person name="Okabe S."/>
            <person name="Saikaly P.E."/>
        </authorList>
    </citation>
    <scope>NUCLEOTIDE SEQUENCE [LARGE SCALE GENOMIC DNA]</scope>
    <source>
        <strain evidence="1 2">40</strain>
    </source>
</reference>
<gene>
    <name evidence="1" type="ORF">BIY37_07030</name>
</gene>